<dbReference type="eggNOG" id="ENOG503107N">
    <property type="taxonomic scope" value="Bacteria"/>
</dbReference>
<dbReference type="KEGG" id="kal:KALB_6599"/>
<dbReference type="PATRIC" id="fig|1449976.3.peg.6626"/>
<keyword evidence="1" id="KW-1133">Transmembrane helix</keyword>
<accession>W5WFI4</accession>
<sequence length="176" mass="19809">MSVPEWVQDLVSWAWARHHNVLSWYIRPLFLLPYCYFAYRRSAWGILLTLLALVTSMAWFPAPEQSSPGVQEMLDAERDYLLSDWTPVKVLIGLLVPLTFLGVAVALWRRSVAWALVVINGAVLFKAVWTFWFSGTEGALTHLPAALIGLALVDAVVLLVARWLRRRSPAVPPALT</sequence>
<evidence type="ECO:0000313" key="3">
    <source>
        <dbReference type="Proteomes" id="UP000019225"/>
    </source>
</evidence>
<gene>
    <name evidence="2" type="ORF">KALB_6599</name>
</gene>
<evidence type="ECO:0000256" key="1">
    <source>
        <dbReference type="SAM" id="Phobius"/>
    </source>
</evidence>
<dbReference type="Proteomes" id="UP000019225">
    <property type="component" value="Chromosome"/>
</dbReference>
<organism evidence="2 3">
    <name type="scientific">Kutzneria albida DSM 43870</name>
    <dbReference type="NCBI Taxonomy" id="1449976"/>
    <lineage>
        <taxon>Bacteria</taxon>
        <taxon>Bacillati</taxon>
        <taxon>Actinomycetota</taxon>
        <taxon>Actinomycetes</taxon>
        <taxon>Pseudonocardiales</taxon>
        <taxon>Pseudonocardiaceae</taxon>
        <taxon>Kutzneria</taxon>
    </lineage>
</organism>
<name>W5WFI4_9PSEU</name>
<dbReference type="AlphaFoldDB" id="W5WFI4"/>
<feature type="transmembrane region" description="Helical" evidence="1">
    <location>
        <begin position="20"/>
        <end position="37"/>
    </location>
</feature>
<dbReference type="EMBL" id="CP007155">
    <property type="protein sequence ID" value="AHH99958.1"/>
    <property type="molecule type" value="Genomic_DNA"/>
</dbReference>
<dbReference type="RefSeq" id="WP_025359837.1">
    <property type="nucleotide sequence ID" value="NZ_CP007155.1"/>
</dbReference>
<protein>
    <submittedName>
        <fullName evidence="2">Uncharacterized protein</fullName>
    </submittedName>
</protein>
<feature type="transmembrane region" description="Helical" evidence="1">
    <location>
        <begin position="90"/>
        <end position="108"/>
    </location>
</feature>
<evidence type="ECO:0000313" key="2">
    <source>
        <dbReference type="EMBL" id="AHH99958.1"/>
    </source>
</evidence>
<reference evidence="2 3" key="1">
    <citation type="journal article" date="2014" name="BMC Genomics">
        <title>Complete genome sequence of producer of the glycopeptide antibiotic Aculeximycin Kutzneria albida DSM 43870T, a representative of minor genus of Pseudonocardiaceae.</title>
        <authorList>
            <person name="Rebets Y."/>
            <person name="Tokovenko B."/>
            <person name="Lushchyk I."/>
            <person name="Ruckert C."/>
            <person name="Zaburannyi N."/>
            <person name="Bechthold A."/>
            <person name="Kalinowski J."/>
            <person name="Luzhetskyy A."/>
        </authorList>
    </citation>
    <scope>NUCLEOTIDE SEQUENCE [LARGE SCALE GENOMIC DNA]</scope>
    <source>
        <strain evidence="2">DSM 43870</strain>
    </source>
</reference>
<dbReference type="OrthoDB" id="3425563at2"/>
<dbReference type="HOGENOM" id="CLU_124376_0_0_11"/>
<feature type="transmembrane region" description="Helical" evidence="1">
    <location>
        <begin position="44"/>
        <end position="62"/>
    </location>
</feature>
<feature type="transmembrane region" description="Helical" evidence="1">
    <location>
        <begin position="139"/>
        <end position="161"/>
    </location>
</feature>
<proteinExistence type="predicted"/>
<keyword evidence="1" id="KW-0812">Transmembrane</keyword>
<keyword evidence="3" id="KW-1185">Reference proteome</keyword>
<keyword evidence="1" id="KW-0472">Membrane</keyword>
<feature type="transmembrane region" description="Helical" evidence="1">
    <location>
        <begin position="113"/>
        <end position="133"/>
    </location>
</feature>